<dbReference type="PANTHER" id="PTHR43674">
    <property type="entry name" value="NITRILASE C965.09-RELATED"/>
    <property type="match status" value="1"/>
</dbReference>
<sequence>MRKRMKQMVVLLVVCVTVLAQLVIPASAAEAGFVLSVVNFDAVLDKPGANKENAAKMENYLRKAAGEGADMVLFPEYSLTGQVAENAVNPASDAEVATLAGIADQQELYLLFGALIEEEGTLYSAMVICKPDGTTDVYKKVHLTDREWQAGYGAGIAPYVLKTEFGNFGLALGNEFADAAELGKYYYGAACRMVLVGQSYGYAPADANGLSQAQYDVYTSAYAYYRMYSRGVAVANLLTEGDGLAYFGESFVFTGKFIAGGNDTQTAPAVTTQAGIATAQVDASSRDTSAGMSSRRLNLLADWYGELTDYTLPVYGQNSAYKDNVRVASVNFHPVWGDVDANVAKIKELMQKAHEDGVELLVFPEMALTAYSVVLPEDYTEEQKALYGEEYMQRALAPVIRGENPSSVITDLQALAESYGMYVLIGMPEKDELDPNTYWNSVAILGPDLIQSYRKVNLANPEPNWSAFGTENDGVFETPFGLVGVAICADIYNYQELQRTYAQMGCRIVINCTAGAANNTTVENGGWQLTYQNRLESFMLRDDNFMITSNLVGYEGPELTGEVEQALAEAGYDQDDITSSWLYHGNTELYNLLRNADGSLLNSRACIFPGSSLCIALDPSSPTGVTAYGNTTDSSIIRSYDTDLGPYLDKDGDGKSPYLSYTTDTFNVFYAADFDLSLATLEKFYNENPFDYRPTLYYQWYSELFYDTYGIGLEDTVLTDEQSGIQLSGRFADGVAMTVTPVVYTPASLEGYRAADSFGYDIDLSSIHTTQVLKTNETNAMGASDVYYTGSYAPYVGKVTVSIPAEGMEGGLLYVNGQPAQVTNGRAEITVENLDALTVAYYVADEKPIPSPTPGPNPGNTENPIPSPDTGIIDLTMPIVLILAASAAAVVALRRKAASA</sequence>
<dbReference type="Proteomes" id="UP001489509">
    <property type="component" value="Unassembled WGS sequence"/>
</dbReference>
<dbReference type="InterPro" id="IPR003010">
    <property type="entry name" value="C-N_Hydrolase"/>
</dbReference>
<evidence type="ECO:0000256" key="2">
    <source>
        <dbReference type="SAM" id="MobiDB-lite"/>
    </source>
</evidence>
<dbReference type="Pfam" id="PF00795">
    <property type="entry name" value="CN_hydrolase"/>
    <property type="match status" value="2"/>
</dbReference>
<proteinExistence type="predicted"/>
<keyword evidence="4" id="KW-0732">Signal</keyword>
<dbReference type="InterPro" id="IPR036526">
    <property type="entry name" value="C-N_Hydrolase_sf"/>
</dbReference>
<gene>
    <name evidence="6" type="ORF">WMO26_04330</name>
</gene>
<keyword evidence="1 6" id="KW-0378">Hydrolase</keyword>
<keyword evidence="3" id="KW-1133">Transmembrane helix</keyword>
<evidence type="ECO:0000313" key="6">
    <source>
        <dbReference type="EMBL" id="MEQ2440050.1"/>
    </source>
</evidence>
<dbReference type="PANTHER" id="PTHR43674:SF16">
    <property type="entry name" value="CARBON-NITROGEN FAMILY, PUTATIVE (AFU_ORTHOLOGUE AFUA_5G02350)-RELATED"/>
    <property type="match status" value="1"/>
</dbReference>
<reference evidence="6 7" key="1">
    <citation type="submission" date="2024-03" db="EMBL/GenBank/DDBJ databases">
        <title>Human intestinal bacterial collection.</title>
        <authorList>
            <person name="Pauvert C."/>
            <person name="Hitch T.C.A."/>
            <person name="Clavel T."/>
        </authorList>
    </citation>
    <scope>NUCLEOTIDE SEQUENCE [LARGE SCALE GENOMIC DNA]</scope>
    <source>
        <strain evidence="6 7">CLA-JM-H44</strain>
    </source>
</reference>
<feature type="chain" id="PRO_5047182621" evidence="4">
    <location>
        <begin position="29"/>
        <end position="900"/>
    </location>
</feature>
<dbReference type="EMBL" id="JBBMFD010000004">
    <property type="protein sequence ID" value="MEQ2440050.1"/>
    <property type="molecule type" value="Genomic_DNA"/>
</dbReference>
<evidence type="ECO:0000256" key="1">
    <source>
        <dbReference type="ARBA" id="ARBA00022801"/>
    </source>
</evidence>
<evidence type="ECO:0000313" key="7">
    <source>
        <dbReference type="Proteomes" id="UP001489509"/>
    </source>
</evidence>
<dbReference type="CDD" id="cd07197">
    <property type="entry name" value="nitrilase"/>
    <property type="match status" value="2"/>
</dbReference>
<organism evidence="6 7">
    <name type="scientific">Solibaculum intestinale</name>
    <dbReference type="NCBI Taxonomy" id="3133165"/>
    <lineage>
        <taxon>Bacteria</taxon>
        <taxon>Bacillati</taxon>
        <taxon>Bacillota</taxon>
        <taxon>Clostridia</taxon>
        <taxon>Eubacteriales</taxon>
        <taxon>Oscillospiraceae</taxon>
        <taxon>Solibaculum</taxon>
    </lineage>
</organism>
<dbReference type="InterPro" id="IPR050345">
    <property type="entry name" value="Aliph_Amidase/BUP"/>
</dbReference>
<dbReference type="Gene3D" id="3.60.110.10">
    <property type="entry name" value="Carbon-nitrogen hydrolase"/>
    <property type="match status" value="2"/>
</dbReference>
<evidence type="ECO:0000256" key="3">
    <source>
        <dbReference type="SAM" id="Phobius"/>
    </source>
</evidence>
<feature type="signal peptide" evidence="4">
    <location>
        <begin position="1"/>
        <end position="28"/>
    </location>
</feature>
<dbReference type="GO" id="GO:0016787">
    <property type="term" value="F:hydrolase activity"/>
    <property type="evidence" value="ECO:0007669"/>
    <property type="project" value="UniProtKB-KW"/>
</dbReference>
<feature type="domain" description="CN hydrolase" evidence="5">
    <location>
        <begin position="33"/>
        <end position="283"/>
    </location>
</feature>
<dbReference type="SUPFAM" id="SSF56317">
    <property type="entry name" value="Carbon-nitrogen hydrolase"/>
    <property type="match status" value="2"/>
</dbReference>
<feature type="transmembrane region" description="Helical" evidence="3">
    <location>
        <begin position="875"/>
        <end position="893"/>
    </location>
</feature>
<evidence type="ECO:0000259" key="5">
    <source>
        <dbReference type="PROSITE" id="PS50263"/>
    </source>
</evidence>
<feature type="domain" description="CN hydrolase" evidence="5">
    <location>
        <begin position="325"/>
        <end position="644"/>
    </location>
</feature>
<comment type="caution">
    <text evidence="6">The sequence shown here is derived from an EMBL/GenBank/DDBJ whole genome shotgun (WGS) entry which is preliminary data.</text>
</comment>
<keyword evidence="3" id="KW-0472">Membrane</keyword>
<keyword evidence="3" id="KW-0812">Transmembrane</keyword>
<dbReference type="RefSeq" id="WP_349218400.1">
    <property type="nucleotide sequence ID" value="NZ_JBBMFD010000004.1"/>
</dbReference>
<keyword evidence="7" id="KW-1185">Reference proteome</keyword>
<evidence type="ECO:0000256" key="4">
    <source>
        <dbReference type="SAM" id="SignalP"/>
    </source>
</evidence>
<accession>A0ABV1DYD9</accession>
<protein>
    <submittedName>
        <fullName evidence="6">Carbon-nitrogen hydrolase family protein</fullName>
    </submittedName>
</protein>
<feature type="region of interest" description="Disordered" evidence="2">
    <location>
        <begin position="847"/>
        <end position="868"/>
    </location>
</feature>
<dbReference type="PROSITE" id="PS50263">
    <property type="entry name" value="CN_HYDROLASE"/>
    <property type="match status" value="2"/>
</dbReference>
<name>A0ABV1DYD9_9FIRM</name>